<evidence type="ECO:0000256" key="1">
    <source>
        <dbReference type="SAM" id="MobiDB-lite"/>
    </source>
</evidence>
<keyword evidence="5" id="KW-1185">Reference proteome</keyword>
<feature type="region of interest" description="Disordered" evidence="1">
    <location>
        <begin position="868"/>
        <end position="919"/>
    </location>
</feature>
<dbReference type="OrthoDB" id="5570009at2759"/>
<feature type="region of interest" description="Disordered" evidence="1">
    <location>
        <begin position="508"/>
        <end position="537"/>
    </location>
</feature>
<dbReference type="GO" id="GO:0019433">
    <property type="term" value="P:triglyceride catabolic process"/>
    <property type="evidence" value="ECO:0007669"/>
    <property type="project" value="TreeGrafter"/>
</dbReference>
<proteinExistence type="predicted"/>
<dbReference type="STRING" id="5288.A0A5C5G5A3"/>
<organism evidence="4 5">
    <name type="scientific">Rhodotorula diobovata</name>
    <dbReference type="NCBI Taxonomy" id="5288"/>
    <lineage>
        <taxon>Eukaryota</taxon>
        <taxon>Fungi</taxon>
        <taxon>Dikarya</taxon>
        <taxon>Basidiomycota</taxon>
        <taxon>Pucciniomycotina</taxon>
        <taxon>Microbotryomycetes</taxon>
        <taxon>Sporidiobolales</taxon>
        <taxon>Sporidiobolaceae</taxon>
        <taxon>Rhodotorula</taxon>
    </lineage>
</organism>
<dbReference type="Pfam" id="PF07859">
    <property type="entry name" value="Abhydrolase_3"/>
    <property type="match status" value="2"/>
</dbReference>
<feature type="region of interest" description="Disordered" evidence="1">
    <location>
        <begin position="454"/>
        <end position="479"/>
    </location>
</feature>
<keyword evidence="2" id="KW-0732">Signal</keyword>
<keyword evidence="4" id="KW-0378">Hydrolase</keyword>
<evidence type="ECO:0000313" key="5">
    <source>
        <dbReference type="Proteomes" id="UP000311382"/>
    </source>
</evidence>
<dbReference type="GO" id="GO:0005829">
    <property type="term" value="C:cytosol"/>
    <property type="evidence" value="ECO:0007669"/>
    <property type="project" value="TreeGrafter"/>
</dbReference>
<dbReference type="SUPFAM" id="SSF53474">
    <property type="entry name" value="alpha/beta-Hydrolases"/>
    <property type="match status" value="1"/>
</dbReference>
<dbReference type="GO" id="GO:0004806">
    <property type="term" value="F:triacylglycerol lipase activity"/>
    <property type="evidence" value="ECO:0007669"/>
    <property type="project" value="TreeGrafter"/>
</dbReference>
<feature type="compositionally biased region" description="Gly residues" evidence="1">
    <location>
        <begin position="954"/>
        <end position="963"/>
    </location>
</feature>
<feature type="region of interest" description="Disordered" evidence="1">
    <location>
        <begin position="936"/>
        <end position="983"/>
    </location>
</feature>
<dbReference type="AlphaFoldDB" id="A0A5C5G5A3"/>
<feature type="compositionally biased region" description="Basic and acidic residues" evidence="1">
    <location>
        <begin position="508"/>
        <end position="528"/>
    </location>
</feature>
<dbReference type="Gene3D" id="3.40.50.1820">
    <property type="entry name" value="alpha/beta hydrolase"/>
    <property type="match status" value="2"/>
</dbReference>
<accession>A0A5C5G5A3</accession>
<feature type="compositionally biased region" description="Low complexity" evidence="1">
    <location>
        <begin position="713"/>
        <end position="730"/>
    </location>
</feature>
<evidence type="ECO:0000259" key="3">
    <source>
        <dbReference type="Pfam" id="PF07859"/>
    </source>
</evidence>
<dbReference type="PANTHER" id="PTHR23025">
    <property type="entry name" value="TRIACYLGLYCEROL LIPASE"/>
    <property type="match status" value="1"/>
</dbReference>
<evidence type="ECO:0000313" key="4">
    <source>
        <dbReference type="EMBL" id="TNY23524.1"/>
    </source>
</evidence>
<dbReference type="InterPro" id="IPR013094">
    <property type="entry name" value="AB_hydrolase_3"/>
</dbReference>
<dbReference type="EMBL" id="SOZI01000010">
    <property type="protein sequence ID" value="TNY23524.1"/>
    <property type="molecule type" value="Genomic_DNA"/>
</dbReference>
<feature type="signal peptide" evidence="2">
    <location>
        <begin position="1"/>
        <end position="32"/>
    </location>
</feature>
<sequence length="983" mass="107096">MLDQLAGRPSPSWRRSQVWLVLLFWLSRIVFGPSRPPNLPWLRRLHGAIQRRCSPWQIVLSTLTLLYAVRHGDVLLGLQAPEPLARLYSRDYYRATWITTALDAGFATAMGIRWKWLRDLASLAFSGYYLLFANEADEKLRKFRAFCTVEMLRITWEKQSNPYIKFATRVHRPPVTIQRKVFLARPKGSRYSKPITVHLYYAGTEAELSSAHELVMDLPGGGFICMTPEHHAERLLRWARQLGPDKVVVSFNYGKAPEYPFPFAIDEMYDAYSLLHETKGKCIGMNTRGEHDLGVVLTGDSAGANIATAMVIKLLEESPTPKASPSARASSSSSAPSAPRLPLPAALVFAYPALSFHFTSWMPAQDLRVLRSESHPDVANLLRQKDHLEHRSPLAVVEDVERRSPSSERARPTVLRRRRTTSWGRGLVRNLPGSASFAAIRELGTSASSEQVGVTSAAKGAGSVDGEEEEVEEEVAVTDERDKSLSERVLWWDNAASSALAEQHEQRLLEGKVREDEGKKEKELEGKGQGKGRSALAGTRLAMTSRTAFFNDRIIAPSMLRAMALLYIGPRNAPDLHSDYHISPIFAPAHMLARFPPVYMSCGERDPLVDDTVIFAGKLREAKEARKLELLARESRHGAGLRMSSSSTARDPLLDEDEDDWVQTSIIAGWSHGYLQMVSLLPAAEKVIAMHAEWIAEAFERAATARGDGNVTKPSGSASAAKALPPSALSQQRSPTPSAQQPVAVEPIQVVPPTPSLEQGPTSPQLAAHPHSPDIAVAEAEDEEVLSFTPKRRRGSSNTSRTGSPAPAMQLPAKTMPSMDSVLLGRPRTPSGGSSDHAPVSPSRAAHHAPSHLVTPAERALRDSLRDSSLGRAQPAPPRAQSVAPGGAAGGVGERALSPPANGKTGRSSSSGSLPAPQGAVFIDAKELLRRRRDDVVSGISVHNSRDVSRAGSGSDGEGGGPGDEVHDERAGSRFGRRRTVDH</sequence>
<feature type="compositionally biased region" description="Acidic residues" evidence="1">
    <location>
        <begin position="465"/>
        <end position="477"/>
    </location>
</feature>
<gene>
    <name evidence="4" type="ORF">DMC30DRAFT_8515</name>
</gene>
<dbReference type="Proteomes" id="UP000311382">
    <property type="component" value="Unassembled WGS sequence"/>
</dbReference>
<dbReference type="PANTHER" id="PTHR23025:SF3">
    <property type="entry name" value="HORMONE-SENSITIVE LIPASE"/>
    <property type="match status" value="1"/>
</dbReference>
<dbReference type="GO" id="GO:0004771">
    <property type="term" value="F:sterol ester esterase activity"/>
    <property type="evidence" value="ECO:0007669"/>
    <property type="project" value="TreeGrafter"/>
</dbReference>
<feature type="domain" description="Alpha/beta hydrolase fold-3" evidence="3">
    <location>
        <begin position="219"/>
        <end position="356"/>
    </location>
</feature>
<dbReference type="InterPro" id="IPR029058">
    <property type="entry name" value="AB_hydrolase_fold"/>
</dbReference>
<feature type="region of interest" description="Disordered" evidence="1">
    <location>
        <begin position="707"/>
        <end position="854"/>
    </location>
</feature>
<feature type="chain" id="PRO_5022759024" evidence="2">
    <location>
        <begin position="33"/>
        <end position="983"/>
    </location>
</feature>
<feature type="compositionally biased region" description="Polar residues" evidence="1">
    <location>
        <begin position="731"/>
        <end position="741"/>
    </location>
</feature>
<name>A0A5C5G5A3_9BASI</name>
<protein>
    <submittedName>
        <fullName evidence="4">Alpha/Beta hydrolase protein</fullName>
    </submittedName>
</protein>
<feature type="domain" description="Alpha/beta hydrolase fold-3" evidence="3">
    <location>
        <begin position="545"/>
        <end position="630"/>
    </location>
</feature>
<feature type="compositionally biased region" description="Polar residues" evidence="1">
    <location>
        <begin position="756"/>
        <end position="765"/>
    </location>
</feature>
<evidence type="ECO:0000256" key="2">
    <source>
        <dbReference type="SAM" id="SignalP"/>
    </source>
</evidence>
<reference evidence="4 5" key="1">
    <citation type="submission" date="2019-03" db="EMBL/GenBank/DDBJ databases">
        <title>Rhodosporidium diobovatum UCD-FST 08-225 genome sequencing, assembly, and annotation.</title>
        <authorList>
            <person name="Fakankun I.U."/>
            <person name="Fristensky B."/>
            <person name="Levin D.B."/>
        </authorList>
    </citation>
    <scope>NUCLEOTIDE SEQUENCE [LARGE SCALE GENOMIC DNA]</scope>
    <source>
        <strain evidence="4 5">UCD-FST 08-225</strain>
    </source>
</reference>
<comment type="caution">
    <text evidence="4">The sequence shown here is derived from an EMBL/GenBank/DDBJ whole genome shotgun (WGS) entry which is preliminary data.</text>
</comment>